<dbReference type="EMBL" id="UZAU01000228">
    <property type="status" value="NOT_ANNOTATED_CDS"/>
    <property type="molecule type" value="Genomic_DNA"/>
</dbReference>
<dbReference type="InterPro" id="IPR037027">
    <property type="entry name" value="YqgF/RNaseH-like_dom_sf"/>
</dbReference>
<dbReference type="PANTHER" id="PTHR33317">
    <property type="entry name" value="POLYNUCLEOTIDYL TRANSFERASE, RIBONUCLEASE H-LIKE SUPERFAMILY PROTEIN"/>
    <property type="match status" value="1"/>
</dbReference>
<dbReference type="AlphaFoldDB" id="A0A803NVV5"/>
<accession>A0A803NVV5</accession>
<organism evidence="1 2">
    <name type="scientific">Cannabis sativa</name>
    <name type="common">Hemp</name>
    <name type="synonym">Marijuana</name>
    <dbReference type="NCBI Taxonomy" id="3483"/>
    <lineage>
        <taxon>Eukaryota</taxon>
        <taxon>Viridiplantae</taxon>
        <taxon>Streptophyta</taxon>
        <taxon>Embryophyta</taxon>
        <taxon>Tracheophyta</taxon>
        <taxon>Spermatophyta</taxon>
        <taxon>Magnoliopsida</taxon>
        <taxon>eudicotyledons</taxon>
        <taxon>Gunneridae</taxon>
        <taxon>Pentapetalae</taxon>
        <taxon>rosids</taxon>
        <taxon>fabids</taxon>
        <taxon>Rosales</taxon>
        <taxon>Cannabaceae</taxon>
        <taxon>Cannabis</taxon>
    </lineage>
</organism>
<dbReference type="InterPro" id="IPR012337">
    <property type="entry name" value="RNaseH-like_sf"/>
</dbReference>
<dbReference type="GO" id="GO:0000967">
    <property type="term" value="P:rRNA 5'-end processing"/>
    <property type="evidence" value="ECO:0007669"/>
    <property type="project" value="TreeGrafter"/>
</dbReference>
<dbReference type="EnsemblPlants" id="evm.model.02.1983">
    <property type="protein sequence ID" value="cds.evm.model.02.1983"/>
    <property type="gene ID" value="evm.TU.02.1983"/>
</dbReference>
<dbReference type="SUPFAM" id="SSF53098">
    <property type="entry name" value="Ribonuclease H-like"/>
    <property type="match status" value="1"/>
</dbReference>
<keyword evidence="2" id="KW-1185">Reference proteome</keyword>
<evidence type="ECO:0000313" key="2">
    <source>
        <dbReference type="Proteomes" id="UP000596661"/>
    </source>
</evidence>
<dbReference type="Gramene" id="evm.model.02.1983">
    <property type="protein sequence ID" value="cds.evm.model.02.1983"/>
    <property type="gene ID" value="evm.TU.02.1983"/>
</dbReference>
<dbReference type="PANTHER" id="PTHR33317:SF4">
    <property type="entry name" value="POLYNUCLEOTIDYL TRANSFERASE, RIBONUCLEASE H-LIKE SUPERFAMILY PROTEIN"/>
    <property type="match status" value="1"/>
</dbReference>
<dbReference type="Proteomes" id="UP000596661">
    <property type="component" value="Chromosome 2"/>
</dbReference>
<protein>
    <recommendedName>
        <fullName evidence="3">YqgF/RNase H-like domain-containing protein</fullName>
    </recommendedName>
</protein>
<reference evidence="1" key="2">
    <citation type="submission" date="2021-03" db="UniProtKB">
        <authorList>
            <consortium name="EnsemblPlants"/>
        </authorList>
    </citation>
    <scope>IDENTIFICATION</scope>
</reference>
<dbReference type="Gene3D" id="3.30.420.140">
    <property type="entry name" value="YqgF/RNase H-like domain"/>
    <property type="match status" value="1"/>
</dbReference>
<name>A0A803NVV5_CANSA</name>
<evidence type="ECO:0000313" key="1">
    <source>
        <dbReference type="EnsemblPlants" id="cds.evm.model.02.1983"/>
    </source>
</evidence>
<evidence type="ECO:0008006" key="3">
    <source>
        <dbReference type="Google" id="ProtNLM"/>
    </source>
</evidence>
<proteinExistence type="predicted"/>
<reference evidence="1" key="1">
    <citation type="submission" date="2018-11" db="EMBL/GenBank/DDBJ databases">
        <authorList>
            <person name="Grassa J C."/>
        </authorList>
    </citation>
    <scope>NUCLEOTIDE SEQUENCE [LARGE SCALE GENOMIC DNA]</scope>
</reference>
<dbReference type="InterPro" id="IPR005227">
    <property type="entry name" value="YqgF"/>
</dbReference>
<sequence length="217" mass="24238">MWSQQLLPTPTPSLFPLFNPQNAPFSQHVLKVQKEGRVRAISADEICPNAARRKREPDWRGGFSLGVDLGMSRTGVALSKVMARNATVEQSSSVAGRLAVRAAYRGWRVYLLDEHGTTQEAVDRMINMGLTESARQNNSDAYAAMVISKHYSSAPWKQGRPNNLKNIDWYKTWITMAPQVFTGSSDVRNRHCLESSPMLSFLLHPPETVAPGFPKLI</sequence>